<dbReference type="GeneTree" id="ENSGT00390000008727"/>
<reference evidence="2" key="3">
    <citation type="submission" date="2025-09" db="UniProtKB">
        <authorList>
            <consortium name="Ensembl"/>
        </authorList>
    </citation>
    <scope>IDENTIFICATION</scope>
</reference>
<gene>
    <name evidence="2" type="primary">SLC35F3</name>
</gene>
<name>A0A8C9SBW6_SCLFO</name>
<feature type="transmembrane region" description="Helical" evidence="1">
    <location>
        <begin position="203"/>
        <end position="225"/>
    </location>
</feature>
<evidence type="ECO:0000256" key="1">
    <source>
        <dbReference type="SAM" id="Phobius"/>
    </source>
</evidence>
<keyword evidence="1" id="KW-0812">Transmembrane</keyword>
<evidence type="ECO:0000313" key="3">
    <source>
        <dbReference type="Proteomes" id="UP000694397"/>
    </source>
</evidence>
<reference evidence="2" key="2">
    <citation type="submission" date="2025-08" db="UniProtKB">
        <authorList>
            <consortium name="Ensembl"/>
        </authorList>
    </citation>
    <scope>IDENTIFICATION</scope>
</reference>
<dbReference type="Ensembl" id="ENSSFOT00015033055.2">
    <property type="protein sequence ID" value="ENSSFOP00015032690.1"/>
    <property type="gene ID" value="ENSSFOG00015020900.2"/>
</dbReference>
<dbReference type="InterPro" id="IPR026505">
    <property type="entry name" value="Solute_c_fam_35_mem_F3/F4"/>
</dbReference>
<organism evidence="2 3">
    <name type="scientific">Scleropages formosus</name>
    <name type="common">Asian bonytongue</name>
    <name type="synonym">Osteoglossum formosum</name>
    <dbReference type="NCBI Taxonomy" id="113540"/>
    <lineage>
        <taxon>Eukaryota</taxon>
        <taxon>Metazoa</taxon>
        <taxon>Chordata</taxon>
        <taxon>Craniata</taxon>
        <taxon>Vertebrata</taxon>
        <taxon>Euteleostomi</taxon>
        <taxon>Actinopterygii</taxon>
        <taxon>Neopterygii</taxon>
        <taxon>Teleostei</taxon>
        <taxon>Osteoglossocephala</taxon>
        <taxon>Osteoglossomorpha</taxon>
        <taxon>Osteoglossiformes</taxon>
        <taxon>Osteoglossidae</taxon>
        <taxon>Scleropages</taxon>
    </lineage>
</organism>
<accession>A0A8C9SBW6</accession>
<reference evidence="2 3" key="1">
    <citation type="submission" date="2019-04" db="EMBL/GenBank/DDBJ databases">
        <authorList>
            <consortium name="Wellcome Sanger Institute Data Sharing"/>
        </authorList>
    </citation>
    <scope>NUCLEOTIDE SEQUENCE [LARGE SCALE GENOMIC DNA]</scope>
</reference>
<dbReference type="Proteomes" id="UP000694397">
    <property type="component" value="Chromosome 3"/>
</dbReference>
<sequence length="334" mass="37617">MHLLTVCVSSLARSLPPSSGLRKSPELSPRRLSDISPQLRQLKFLAVEESIKEELKVSRSVEDINSVSIEERILRITGYYGYHPWNTLYTGENATVPDRREVGGSGAETRGVSQKLRHCAREAAVHAWEVLWGVAMMLCVCLSWVGATQLAKVTFRKVNAPFALTWFASTWNIFFFPLYYLGHLCKGGERQTPRQCYRECSRFFGAAGLTVKAFLLKVAPFGVLWTLSTYLYLQALRRIPSTDAAALFCCSKAFVFLLSWIVLRDRFLGVRVRPSGSQYHLGCTTYTSEASHCDSPNHKLPFVKYEAPSSGRQRYGQITACCGENKNYMLAPHH</sequence>
<dbReference type="AlphaFoldDB" id="A0A8C9SBW6"/>
<proteinExistence type="predicted"/>
<protein>
    <submittedName>
        <fullName evidence="2">Solute carrier family 35 member F3</fullName>
    </submittedName>
</protein>
<keyword evidence="1" id="KW-1133">Transmembrane helix</keyword>
<feature type="transmembrane region" description="Helical" evidence="1">
    <location>
        <begin position="130"/>
        <end position="151"/>
    </location>
</feature>
<keyword evidence="3" id="KW-1185">Reference proteome</keyword>
<feature type="transmembrane region" description="Helical" evidence="1">
    <location>
        <begin position="163"/>
        <end position="182"/>
    </location>
</feature>
<evidence type="ECO:0000313" key="2">
    <source>
        <dbReference type="Ensembl" id="ENSSFOP00015032690.1"/>
    </source>
</evidence>
<dbReference type="OrthoDB" id="10062838at2759"/>
<feature type="transmembrane region" description="Helical" evidence="1">
    <location>
        <begin position="245"/>
        <end position="263"/>
    </location>
</feature>
<keyword evidence="1" id="KW-0472">Membrane</keyword>
<dbReference type="PANTHER" id="PTHR19346:SF3">
    <property type="entry name" value="SOLUTE CARRIER FAMILY 35 MEMBER F3"/>
    <property type="match status" value="1"/>
</dbReference>
<dbReference type="PANTHER" id="PTHR19346">
    <property type="entry name" value="SUGAR PHOSPHATE TRANSPORTER DOMAIN-CONTAINING PROTEIN"/>
    <property type="match status" value="1"/>
</dbReference>